<dbReference type="InterPro" id="IPR051211">
    <property type="entry name" value="PG_lysyltransferase"/>
</dbReference>
<keyword evidence="3" id="KW-0812">Transmembrane</keyword>
<dbReference type="EMBL" id="RFES01000004">
    <property type="protein sequence ID" value="RSO58114.1"/>
    <property type="molecule type" value="Genomic_DNA"/>
</dbReference>
<dbReference type="InterPro" id="IPR016181">
    <property type="entry name" value="Acyl_CoA_acyltransferase"/>
</dbReference>
<evidence type="ECO:0000313" key="7">
    <source>
        <dbReference type="EMBL" id="RSO58114.1"/>
    </source>
</evidence>
<proteinExistence type="predicted"/>
<sequence>MFSIRSLHANELIDTELLDLCGSSVSPLLFEKNLTWFISDKSAIAFFQYKNTLISLGGILANQNDKEQTLKNFLKYCKDKKYQYLFLHFPKEDIPVFENNSLLINQLGASYTIDIKNYSLEGKKFQQLRNKINKAKKSGVSVERIDDQDNFEILKPRLKEINKSWLKGKKAKHLTNLVTDFETLNLDSGLHKLYTANKENEVIAYIIYSKNFGKFKGWFHNITRKAPDTQDGVMQLINQKALNELEDLDYLNFGFTPLVELQPNLNFNSSPTFHKIMKFMESKGGVVYPARSQRQYKMSWRPQIIDYEYIAFPQGKAIKSLLTLLRSTNSI</sequence>
<accession>A0A3R9QII5</accession>
<dbReference type="Proteomes" id="UP000276905">
    <property type="component" value="Unassembled WGS sequence"/>
</dbReference>
<dbReference type="AlphaFoldDB" id="A0A3R9QII5"/>
<reference evidence="7 8" key="1">
    <citation type="submission" date="2018-10" db="EMBL/GenBank/DDBJ databases">
        <title>GWAS and RNA-Seq identify cryptic mechanisms of antimicrobial resistance in Acinetobacter baumannii.</title>
        <authorList>
            <person name="Sahl J.W."/>
        </authorList>
    </citation>
    <scope>NUCLEOTIDE SEQUENCE [LARGE SCALE GENOMIC DNA]</scope>
    <source>
        <strain evidence="7 8">TG41018</strain>
    </source>
</reference>
<evidence type="ECO:0000256" key="2">
    <source>
        <dbReference type="ARBA" id="ARBA00022475"/>
    </source>
</evidence>
<dbReference type="Pfam" id="PF09924">
    <property type="entry name" value="LPG_synthase_C"/>
    <property type="match status" value="1"/>
</dbReference>
<dbReference type="RefSeq" id="WP_125698727.1">
    <property type="nucleotide sequence ID" value="NZ_RFES01000004.1"/>
</dbReference>
<evidence type="ECO:0000256" key="4">
    <source>
        <dbReference type="ARBA" id="ARBA00022989"/>
    </source>
</evidence>
<comment type="caution">
    <text evidence="7">The sequence shown here is derived from an EMBL/GenBank/DDBJ whole genome shotgun (WGS) entry which is preliminary data.</text>
</comment>
<keyword evidence="2" id="KW-1003">Cell membrane</keyword>
<keyword evidence="5" id="KW-0472">Membrane</keyword>
<name>A0A3R9QII5_9GAMM</name>
<comment type="subcellular location">
    <subcellularLocation>
        <location evidence="1">Cell membrane</location>
        <topology evidence="1">Multi-pass membrane protein</topology>
    </subcellularLocation>
</comment>
<evidence type="ECO:0000256" key="3">
    <source>
        <dbReference type="ARBA" id="ARBA00022692"/>
    </source>
</evidence>
<evidence type="ECO:0000256" key="5">
    <source>
        <dbReference type="ARBA" id="ARBA00023136"/>
    </source>
</evidence>
<dbReference type="GO" id="GO:0055091">
    <property type="term" value="P:phospholipid homeostasis"/>
    <property type="evidence" value="ECO:0007669"/>
    <property type="project" value="TreeGrafter"/>
</dbReference>
<dbReference type="Gene3D" id="3.40.630.30">
    <property type="match status" value="1"/>
</dbReference>
<evidence type="ECO:0000259" key="6">
    <source>
        <dbReference type="Pfam" id="PF09924"/>
    </source>
</evidence>
<dbReference type="GO" id="GO:0016755">
    <property type="term" value="F:aminoacyltransferase activity"/>
    <property type="evidence" value="ECO:0007669"/>
    <property type="project" value="TreeGrafter"/>
</dbReference>
<protein>
    <submittedName>
        <fullName evidence="7">DUF2156 domain-containing protein</fullName>
    </submittedName>
</protein>
<dbReference type="PANTHER" id="PTHR34697">
    <property type="entry name" value="PHOSPHATIDYLGLYCEROL LYSYLTRANSFERASE"/>
    <property type="match status" value="1"/>
</dbReference>
<dbReference type="GO" id="GO:0005886">
    <property type="term" value="C:plasma membrane"/>
    <property type="evidence" value="ECO:0007669"/>
    <property type="project" value="UniProtKB-SubCell"/>
</dbReference>
<feature type="domain" description="Phosphatidylglycerol lysyltransferase C-terminal" evidence="6">
    <location>
        <begin position="31"/>
        <end position="311"/>
    </location>
</feature>
<dbReference type="PANTHER" id="PTHR34697:SF2">
    <property type="entry name" value="PHOSPHATIDYLGLYCEROL LYSYLTRANSFERASE"/>
    <property type="match status" value="1"/>
</dbReference>
<gene>
    <name evidence="7" type="ORF">EA756_07560</name>
</gene>
<evidence type="ECO:0000313" key="8">
    <source>
        <dbReference type="Proteomes" id="UP000276905"/>
    </source>
</evidence>
<keyword evidence="4" id="KW-1133">Transmembrane helix</keyword>
<dbReference type="SUPFAM" id="SSF55729">
    <property type="entry name" value="Acyl-CoA N-acyltransferases (Nat)"/>
    <property type="match status" value="1"/>
</dbReference>
<dbReference type="InterPro" id="IPR024320">
    <property type="entry name" value="LPG_synthase_C"/>
</dbReference>
<evidence type="ECO:0000256" key="1">
    <source>
        <dbReference type="ARBA" id="ARBA00004651"/>
    </source>
</evidence>
<organism evidence="7 8">
    <name type="scientific">Acinetobacter lactucae</name>
    <dbReference type="NCBI Taxonomy" id="1785128"/>
    <lineage>
        <taxon>Bacteria</taxon>
        <taxon>Pseudomonadati</taxon>
        <taxon>Pseudomonadota</taxon>
        <taxon>Gammaproteobacteria</taxon>
        <taxon>Moraxellales</taxon>
        <taxon>Moraxellaceae</taxon>
        <taxon>Acinetobacter</taxon>
        <taxon>Acinetobacter calcoaceticus/baumannii complex</taxon>
    </lineage>
</organism>